<dbReference type="RefSeq" id="WP_085473109.1">
    <property type="nucleotide sequence ID" value="NZ_FXAU01000004.1"/>
</dbReference>
<dbReference type="AlphaFoldDB" id="A0A1X7K1B7"/>
<dbReference type="Gene3D" id="1.10.10.10">
    <property type="entry name" value="Winged helix-like DNA-binding domain superfamily/Winged helix DNA-binding domain"/>
    <property type="match status" value="1"/>
</dbReference>
<dbReference type="SUPFAM" id="SSF88946">
    <property type="entry name" value="Sigma2 domain of RNA polymerase sigma factors"/>
    <property type="match status" value="1"/>
</dbReference>
<dbReference type="Pfam" id="PF04542">
    <property type="entry name" value="Sigma70_r2"/>
    <property type="match status" value="1"/>
</dbReference>
<evidence type="ECO:0000313" key="7">
    <source>
        <dbReference type="EMBL" id="SMG34475.1"/>
    </source>
</evidence>
<protein>
    <submittedName>
        <fullName evidence="7">RNA polymerase sigma-70 factor, ECF subfamily</fullName>
    </submittedName>
</protein>
<dbReference type="Pfam" id="PF08281">
    <property type="entry name" value="Sigma70_r4_2"/>
    <property type="match status" value="1"/>
</dbReference>
<dbReference type="InterPro" id="IPR007627">
    <property type="entry name" value="RNA_pol_sigma70_r2"/>
</dbReference>
<name>A0A1X7K1B7_9SPHI</name>
<evidence type="ECO:0000259" key="6">
    <source>
        <dbReference type="Pfam" id="PF08281"/>
    </source>
</evidence>
<dbReference type="InterPro" id="IPR013325">
    <property type="entry name" value="RNA_pol_sigma_r2"/>
</dbReference>
<dbReference type="Proteomes" id="UP000192980">
    <property type="component" value="Unassembled WGS sequence"/>
</dbReference>
<proteinExistence type="inferred from homology"/>
<dbReference type="GO" id="GO:0003677">
    <property type="term" value="F:DNA binding"/>
    <property type="evidence" value="ECO:0007669"/>
    <property type="project" value="InterPro"/>
</dbReference>
<dbReference type="STRING" id="561061.SAMN05660862_2361"/>
<dbReference type="GO" id="GO:0016987">
    <property type="term" value="F:sigma factor activity"/>
    <property type="evidence" value="ECO:0007669"/>
    <property type="project" value="UniProtKB-KW"/>
</dbReference>
<accession>A0A1X7K1B7</accession>
<keyword evidence="3" id="KW-0731">Sigma factor</keyword>
<dbReference type="InterPro" id="IPR036388">
    <property type="entry name" value="WH-like_DNA-bd_sf"/>
</dbReference>
<dbReference type="OrthoDB" id="655312at2"/>
<keyword evidence="4" id="KW-0804">Transcription</keyword>
<keyword evidence="2" id="KW-0805">Transcription regulation</keyword>
<dbReference type="SUPFAM" id="SSF88659">
    <property type="entry name" value="Sigma3 and sigma4 domains of RNA polymerase sigma factors"/>
    <property type="match status" value="1"/>
</dbReference>
<organism evidence="7 8">
    <name type="scientific">Sphingobacterium psychroaquaticum</name>
    <dbReference type="NCBI Taxonomy" id="561061"/>
    <lineage>
        <taxon>Bacteria</taxon>
        <taxon>Pseudomonadati</taxon>
        <taxon>Bacteroidota</taxon>
        <taxon>Sphingobacteriia</taxon>
        <taxon>Sphingobacteriales</taxon>
        <taxon>Sphingobacteriaceae</taxon>
        <taxon>Sphingobacterium</taxon>
    </lineage>
</organism>
<dbReference type="PANTHER" id="PTHR43133:SF46">
    <property type="entry name" value="RNA POLYMERASE SIGMA-70 FACTOR ECF SUBFAMILY"/>
    <property type="match status" value="1"/>
</dbReference>
<dbReference type="Gene3D" id="1.10.1740.10">
    <property type="match status" value="1"/>
</dbReference>
<evidence type="ECO:0000313" key="8">
    <source>
        <dbReference type="Proteomes" id="UP000192980"/>
    </source>
</evidence>
<dbReference type="InterPro" id="IPR039425">
    <property type="entry name" value="RNA_pol_sigma-70-like"/>
</dbReference>
<evidence type="ECO:0000256" key="4">
    <source>
        <dbReference type="ARBA" id="ARBA00023163"/>
    </source>
</evidence>
<dbReference type="InterPro" id="IPR013249">
    <property type="entry name" value="RNA_pol_sigma70_r4_t2"/>
</dbReference>
<dbReference type="InterPro" id="IPR014284">
    <property type="entry name" value="RNA_pol_sigma-70_dom"/>
</dbReference>
<gene>
    <name evidence="7" type="ORF">SAMN05660862_2361</name>
</gene>
<sequence length="198" mass="23115">MLAAFKPDEQTNLQSLRNGVQSAFAIIYGIYAPKLTVHLLRLLKDQALIEEVLQDTFLVLWEHRLRVDPGKSVGPYLYKIATNKSLDIFKKANLERKLRERLYPRIEESYSHIEDLILKKENDATLQRLLAGMSERQREVFLRCKLEGKSYEETATELNISAQTVHTYIKRANQHIKEYLANHPDLSLYILLLIYQQT</sequence>
<keyword evidence="8" id="KW-1185">Reference proteome</keyword>
<feature type="domain" description="RNA polymerase sigma-70 region 2" evidence="5">
    <location>
        <begin position="29"/>
        <end position="93"/>
    </location>
</feature>
<dbReference type="EMBL" id="FXAU01000004">
    <property type="protein sequence ID" value="SMG34475.1"/>
    <property type="molecule type" value="Genomic_DNA"/>
</dbReference>
<dbReference type="PANTHER" id="PTHR43133">
    <property type="entry name" value="RNA POLYMERASE ECF-TYPE SIGMA FACTO"/>
    <property type="match status" value="1"/>
</dbReference>
<dbReference type="NCBIfam" id="TIGR02937">
    <property type="entry name" value="sigma70-ECF"/>
    <property type="match status" value="1"/>
</dbReference>
<dbReference type="CDD" id="cd06171">
    <property type="entry name" value="Sigma70_r4"/>
    <property type="match status" value="1"/>
</dbReference>
<reference evidence="7 8" key="1">
    <citation type="submission" date="2017-04" db="EMBL/GenBank/DDBJ databases">
        <authorList>
            <person name="Afonso C.L."/>
            <person name="Miller P.J."/>
            <person name="Scott M.A."/>
            <person name="Spackman E."/>
            <person name="Goraichik I."/>
            <person name="Dimitrov K.M."/>
            <person name="Suarez D.L."/>
            <person name="Swayne D.E."/>
        </authorList>
    </citation>
    <scope>NUCLEOTIDE SEQUENCE [LARGE SCALE GENOMIC DNA]</scope>
    <source>
        <strain evidence="7 8">DSM 22418</strain>
    </source>
</reference>
<feature type="domain" description="RNA polymerase sigma factor 70 region 4 type 2" evidence="6">
    <location>
        <begin position="126"/>
        <end position="172"/>
    </location>
</feature>
<dbReference type="InterPro" id="IPR013324">
    <property type="entry name" value="RNA_pol_sigma_r3/r4-like"/>
</dbReference>
<dbReference type="GO" id="GO:0006352">
    <property type="term" value="P:DNA-templated transcription initiation"/>
    <property type="evidence" value="ECO:0007669"/>
    <property type="project" value="InterPro"/>
</dbReference>
<evidence type="ECO:0000256" key="1">
    <source>
        <dbReference type="ARBA" id="ARBA00010641"/>
    </source>
</evidence>
<comment type="similarity">
    <text evidence="1">Belongs to the sigma-70 factor family. ECF subfamily.</text>
</comment>
<evidence type="ECO:0000259" key="5">
    <source>
        <dbReference type="Pfam" id="PF04542"/>
    </source>
</evidence>
<evidence type="ECO:0000256" key="2">
    <source>
        <dbReference type="ARBA" id="ARBA00023015"/>
    </source>
</evidence>
<evidence type="ECO:0000256" key="3">
    <source>
        <dbReference type="ARBA" id="ARBA00023082"/>
    </source>
</evidence>